<proteinExistence type="predicted"/>
<reference evidence="1" key="1">
    <citation type="submission" date="2021-02" db="EMBL/GenBank/DDBJ databases">
        <authorList>
            <consortium name="DOE Joint Genome Institute"/>
            <person name="Ahrendt S."/>
            <person name="Looney B.P."/>
            <person name="Miyauchi S."/>
            <person name="Morin E."/>
            <person name="Drula E."/>
            <person name="Courty P.E."/>
            <person name="Chicoki N."/>
            <person name="Fauchery L."/>
            <person name="Kohler A."/>
            <person name="Kuo A."/>
            <person name="Labutti K."/>
            <person name="Pangilinan J."/>
            <person name="Lipzen A."/>
            <person name="Riley R."/>
            <person name="Andreopoulos W."/>
            <person name="He G."/>
            <person name="Johnson J."/>
            <person name="Barry K.W."/>
            <person name="Grigoriev I.V."/>
            <person name="Nagy L."/>
            <person name="Hibbett D."/>
            <person name="Henrissat B."/>
            <person name="Matheny P.B."/>
            <person name="Labbe J."/>
            <person name="Martin F."/>
        </authorList>
    </citation>
    <scope>NUCLEOTIDE SEQUENCE</scope>
    <source>
        <strain evidence="1">FP105234-sp</strain>
    </source>
</reference>
<dbReference type="EMBL" id="MU276049">
    <property type="protein sequence ID" value="KAI0042749.1"/>
    <property type="molecule type" value="Genomic_DNA"/>
</dbReference>
<dbReference type="Proteomes" id="UP000814033">
    <property type="component" value="Unassembled WGS sequence"/>
</dbReference>
<organism evidence="1 2">
    <name type="scientific">Auriscalpium vulgare</name>
    <dbReference type="NCBI Taxonomy" id="40419"/>
    <lineage>
        <taxon>Eukaryota</taxon>
        <taxon>Fungi</taxon>
        <taxon>Dikarya</taxon>
        <taxon>Basidiomycota</taxon>
        <taxon>Agaricomycotina</taxon>
        <taxon>Agaricomycetes</taxon>
        <taxon>Russulales</taxon>
        <taxon>Auriscalpiaceae</taxon>
        <taxon>Auriscalpium</taxon>
    </lineage>
</organism>
<evidence type="ECO:0000313" key="2">
    <source>
        <dbReference type="Proteomes" id="UP000814033"/>
    </source>
</evidence>
<keyword evidence="2" id="KW-1185">Reference proteome</keyword>
<protein>
    <submittedName>
        <fullName evidence="1">Uncharacterized protein</fullName>
    </submittedName>
</protein>
<name>A0ACB8RFS7_9AGAM</name>
<evidence type="ECO:0000313" key="1">
    <source>
        <dbReference type="EMBL" id="KAI0042749.1"/>
    </source>
</evidence>
<reference evidence="1" key="2">
    <citation type="journal article" date="2022" name="New Phytol.">
        <title>Evolutionary transition to the ectomycorrhizal habit in the genomes of a hyperdiverse lineage of mushroom-forming fungi.</title>
        <authorList>
            <person name="Looney B."/>
            <person name="Miyauchi S."/>
            <person name="Morin E."/>
            <person name="Drula E."/>
            <person name="Courty P.E."/>
            <person name="Kohler A."/>
            <person name="Kuo A."/>
            <person name="LaButti K."/>
            <person name="Pangilinan J."/>
            <person name="Lipzen A."/>
            <person name="Riley R."/>
            <person name="Andreopoulos W."/>
            <person name="He G."/>
            <person name="Johnson J."/>
            <person name="Nolan M."/>
            <person name="Tritt A."/>
            <person name="Barry K.W."/>
            <person name="Grigoriev I.V."/>
            <person name="Nagy L.G."/>
            <person name="Hibbett D."/>
            <person name="Henrissat B."/>
            <person name="Matheny P.B."/>
            <person name="Labbe J."/>
            <person name="Martin F.M."/>
        </authorList>
    </citation>
    <scope>NUCLEOTIDE SEQUENCE</scope>
    <source>
        <strain evidence="1">FP105234-sp</strain>
    </source>
</reference>
<accession>A0ACB8RFS7</accession>
<comment type="caution">
    <text evidence="1">The sequence shown here is derived from an EMBL/GenBank/DDBJ whole genome shotgun (WGS) entry which is preliminary data.</text>
</comment>
<sequence>MLPQGLDNQLLLNYYIAIASFTILYYDWFLTAIDEINYIWPPKNRLTFGSTLYFLNRYLALLSHVLVVYEALASHLDDHLFARLICLLRVSALYGNSRVVICMLSLIIIACFGVVLWSTLLWYPSKSTGSKVSTFLHRDFIRGCNPLYPQVQALRIAMTWASVLIFDVVIFILTLYKALRVGWAQPGTLFHILLRDGAIYFIILFFANLANILTFFFAPPLLKGLGGLVTNILYATLVSRLMLNLRVESSQQNEERARAQDVDVA</sequence>
<gene>
    <name evidence="1" type="ORF">FA95DRAFT_1609930</name>
</gene>